<feature type="compositionally biased region" description="Polar residues" evidence="1">
    <location>
        <begin position="319"/>
        <end position="336"/>
    </location>
</feature>
<name>A0A5C3Q8D2_9AGAR</name>
<keyword evidence="2" id="KW-0472">Membrane</keyword>
<feature type="region of interest" description="Disordered" evidence="1">
    <location>
        <begin position="319"/>
        <end position="387"/>
    </location>
</feature>
<keyword evidence="2" id="KW-1133">Transmembrane helix</keyword>
<proteinExistence type="predicted"/>
<reference evidence="3 4" key="1">
    <citation type="journal article" date="2019" name="Nat. Ecol. Evol.">
        <title>Megaphylogeny resolves global patterns of mushroom evolution.</title>
        <authorList>
            <person name="Varga T."/>
            <person name="Krizsan K."/>
            <person name="Foldi C."/>
            <person name="Dima B."/>
            <person name="Sanchez-Garcia M."/>
            <person name="Sanchez-Ramirez S."/>
            <person name="Szollosi G.J."/>
            <person name="Szarkandi J.G."/>
            <person name="Papp V."/>
            <person name="Albert L."/>
            <person name="Andreopoulos W."/>
            <person name="Angelini C."/>
            <person name="Antonin V."/>
            <person name="Barry K.W."/>
            <person name="Bougher N.L."/>
            <person name="Buchanan P."/>
            <person name="Buyck B."/>
            <person name="Bense V."/>
            <person name="Catcheside P."/>
            <person name="Chovatia M."/>
            <person name="Cooper J."/>
            <person name="Damon W."/>
            <person name="Desjardin D."/>
            <person name="Finy P."/>
            <person name="Geml J."/>
            <person name="Haridas S."/>
            <person name="Hughes K."/>
            <person name="Justo A."/>
            <person name="Karasinski D."/>
            <person name="Kautmanova I."/>
            <person name="Kiss B."/>
            <person name="Kocsube S."/>
            <person name="Kotiranta H."/>
            <person name="LaButti K.M."/>
            <person name="Lechner B.E."/>
            <person name="Liimatainen K."/>
            <person name="Lipzen A."/>
            <person name="Lukacs Z."/>
            <person name="Mihaltcheva S."/>
            <person name="Morgado L.N."/>
            <person name="Niskanen T."/>
            <person name="Noordeloos M.E."/>
            <person name="Ohm R.A."/>
            <person name="Ortiz-Santana B."/>
            <person name="Ovrebo C."/>
            <person name="Racz N."/>
            <person name="Riley R."/>
            <person name="Savchenko A."/>
            <person name="Shiryaev A."/>
            <person name="Soop K."/>
            <person name="Spirin V."/>
            <person name="Szebenyi C."/>
            <person name="Tomsovsky M."/>
            <person name="Tulloss R.E."/>
            <person name="Uehling J."/>
            <person name="Grigoriev I.V."/>
            <person name="Vagvolgyi C."/>
            <person name="Papp T."/>
            <person name="Martin F.M."/>
            <person name="Miettinen O."/>
            <person name="Hibbett D.S."/>
            <person name="Nagy L.G."/>
        </authorList>
    </citation>
    <scope>NUCLEOTIDE SEQUENCE [LARGE SCALE GENOMIC DNA]</scope>
    <source>
        <strain evidence="3 4">CBS 309.79</strain>
    </source>
</reference>
<evidence type="ECO:0000256" key="2">
    <source>
        <dbReference type="SAM" id="Phobius"/>
    </source>
</evidence>
<feature type="transmembrane region" description="Helical" evidence="2">
    <location>
        <begin position="179"/>
        <end position="207"/>
    </location>
</feature>
<feature type="transmembrane region" description="Helical" evidence="2">
    <location>
        <begin position="156"/>
        <end position="173"/>
    </location>
</feature>
<dbReference type="OrthoDB" id="3016285at2759"/>
<protein>
    <submittedName>
        <fullName evidence="3">Uncharacterized protein</fullName>
    </submittedName>
</protein>
<dbReference type="AlphaFoldDB" id="A0A5C3Q8D2"/>
<organism evidence="3 4">
    <name type="scientific">Pterulicium gracile</name>
    <dbReference type="NCBI Taxonomy" id="1884261"/>
    <lineage>
        <taxon>Eukaryota</taxon>
        <taxon>Fungi</taxon>
        <taxon>Dikarya</taxon>
        <taxon>Basidiomycota</taxon>
        <taxon>Agaricomycotina</taxon>
        <taxon>Agaricomycetes</taxon>
        <taxon>Agaricomycetidae</taxon>
        <taxon>Agaricales</taxon>
        <taxon>Pleurotineae</taxon>
        <taxon>Pterulaceae</taxon>
        <taxon>Pterulicium</taxon>
    </lineage>
</organism>
<gene>
    <name evidence="3" type="ORF">BDV98DRAFT_585587</name>
</gene>
<keyword evidence="4" id="KW-1185">Reference proteome</keyword>
<evidence type="ECO:0000313" key="3">
    <source>
        <dbReference type="EMBL" id="TFK97427.1"/>
    </source>
</evidence>
<feature type="transmembrane region" description="Helical" evidence="2">
    <location>
        <begin position="121"/>
        <end position="144"/>
    </location>
</feature>
<evidence type="ECO:0000256" key="1">
    <source>
        <dbReference type="SAM" id="MobiDB-lite"/>
    </source>
</evidence>
<dbReference type="EMBL" id="ML178847">
    <property type="protein sequence ID" value="TFK97427.1"/>
    <property type="molecule type" value="Genomic_DNA"/>
</dbReference>
<accession>A0A5C3Q8D2</accession>
<keyword evidence="2" id="KW-0812">Transmembrane</keyword>
<feature type="transmembrane region" description="Helical" evidence="2">
    <location>
        <begin position="56"/>
        <end position="77"/>
    </location>
</feature>
<evidence type="ECO:0000313" key="4">
    <source>
        <dbReference type="Proteomes" id="UP000305067"/>
    </source>
</evidence>
<dbReference type="Proteomes" id="UP000305067">
    <property type="component" value="Unassembled WGS sequence"/>
</dbReference>
<sequence>MDPATQADDTTLMTFETASLLFSSWKSSSISASHTSGQYLRLWLSLFPQKRPQKTALTYLLVGSILLPFFLVTWVWIVTLASSQKVLEEMFINKADSSLLHRAYVVNSWFSTGVLSITTEWLVGAGDSGLLFLIADGLAAWRALAIWSGARESRKAFGFSLSALIFVSCGNPFSNNDDLFAVLQISASVASITANFLATGMIAYVWWEHSKSMCSAPKRKSGGVGVVLLHITESGLFYAIIQLEPTVPLYSPLDWAFHFFNGTTNIVTAMYPPGLTLIIANGASMADVMFSSSGSRTQVDLARRDQTVSSIRFQDNVRTMGSTSDALDRSAMQSGYQGAVDAPDESSKDPQPSDTSEAEAVRAGANFESSNRAARNEDPEKAIGSIA</sequence>